<dbReference type="PRINTS" id="PR00313">
    <property type="entry name" value="CABNDNGRPT"/>
</dbReference>
<keyword evidence="3" id="KW-0964">Secreted</keyword>
<reference evidence="8" key="1">
    <citation type="journal article" date="2019" name="Int. J. Syst. Evol. Microbiol.">
        <title>The Global Catalogue of Microorganisms (GCM) 10K type strain sequencing project: providing services to taxonomists for standard genome sequencing and annotation.</title>
        <authorList>
            <consortium name="The Broad Institute Genomics Platform"/>
            <consortium name="The Broad Institute Genome Sequencing Center for Infectious Disease"/>
            <person name="Wu L."/>
            <person name="Ma J."/>
        </authorList>
    </citation>
    <scope>NUCLEOTIDE SEQUENCE [LARGE SCALE GENOMIC DNA]</scope>
    <source>
        <strain evidence="8">CECT 8482</strain>
    </source>
</reference>
<dbReference type="InterPro" id="IPR050557">
    <property type="entry name" value="RTX_toxin/Mannuronan_C5-epim"/>
</dbReference>
<dbReference type="InterPro" id="IPR011049">
    <property type="entry name" value="Serralysin-like_metalloprot_C"/>
</dbReference>
<dbReference type="EMBL" id="JAUFRC010000001">
    <property type="protein sequence ID" value="MDN3713189.1"/>
    <property type="molecule type" value="Genomic_DNA"/>
</dbReference>
<dbReference type="PANTHER" id="PTHR38340">
    <property type="entry name" value="S-LAYER PROTEIN"/>
    <property type="match status" value="1"/>
</dbReference>
<organism evidence="7 8">
    <name type="scientific">Paracoccus cavernae</name>
    <dbReference type="NCBI Taxonomy" id="1571207"/>
    <lineage>
        <taxon>Bacteria</taxon>
        <taxon>Pseudomonadati</taxon>
        <taxon>Pseudomonadota</taxon>
        <taxon>Alphaproteobacteria</taxon>
        <taxon>Rhodobacterales</taxon>
        <taxon>Paracoccaceae</taxon>
        <taxon>Paracoccus</taxon>
    </lineage>
</organism>
<dbReference type="PROSITE" id="PS00330">
    <property type="entry name" value="HEMOLYSIN_CALCIUM"/>
    <property type="match status" value="2"/>
</dbReference>
<dbReference type="Pfam" id="PF00353">
    <property type="entry name" value="HemolysinCabind"/>
    <property type="match status" value="4"/>
</dbReference>
<name>A0ABT8D9N2_9RHOB</name>
<evidence type="ECO:0000256" key="1">
    <source>
        <dbReference type="ARBA" id="ARBA00001913"/>
    </source>
</evidence>
<accession>A0ABT8D9N2</accession>
<evidence type="ECO:0000256" key="2">
    <source>
        <dbReference type="ARBA" id="ARBA00004613"/>
    </source>
</evidence>
<comment type="cofactor">
    <cofactor evidence="1">
        <name>Ca(2+)</name>
        <dbReference type="ChEBI" id="CHEBI:29108"/>
    </cofactor>
</comment>
<evidence type="ECO:0000259" key="6">
    <source>
        <dbReference type="Pfam" id="PF08548"/>
    </source>
</evidence>
<dbReference type="InterPro" id="IPR013858">
    <property type="entry name" value="Peptidase_M10B_C"/>
</dbReference>
<comment type="caution">
    <text evidence="7">The sequence shown here is derived from an EMBL/GenBank/DDBJ whole genome shotgun (WGS) entry which is preliminary data.</text>
</comment>
<dbReference type="PANTHER" id="PTHR38340:SF1">
    <property type="entry name" value="S-LAYER PROTEIN"/>
    <property type="match status" value="1"/>
</dbReference>
<dbReference type="Gene3D" id="2.150.10.10">
    <property type="entry name" value="Serralysin-like metalloprotease, C-terminal"/>
    <property type="match status" value="4"/>
</dbReference>
<dbReference type="InterPro" id="IPR018511">
    <property type="entry name" value="Hemolysin-typ_Ca-bd_CS"/>
</dbReference>
<sequence length="475" mass="48763">MSYLVVGSAQSSSLTTMRVTAAGDLLPLDHIIDERSTRFSGVTAMTSLVVDGRAFVFVGGKDSGISVFTVMPNGTLLHLLTLADQDGWSMANVSAISAAFIGGKIALFVSSTTEAGITQFSLDPGKIGLTAAVGAGRQSGTALGDLLVAGPDTTDLSGGAGNDILVTGGGTLSMTGGAGADVFVVAALEGRTTITDFEYGIDRLDLSNLGMIRSTMQVKMIETSWGMRFRINDMYVDIRSHDGRPLDAGLFTNAMFPHAHYAPPSTGNTVYGSAWDDTLMVSALVSRLFGMGGNDVLLGAAGADFLNGGAGNDTLGGGAGHDTLMGEEGNDLLRGNGDNDRLWGGAGQDLLYGGTGSDTLYGDTGNDLLWGEEDDDTLFGGEGNDTLYGDGGNDHLDGGIGNDLLFGGDGDDTLISLSGANTLNGGNGNDRSLAEAAWIHSLAGWATTHCAGARETTGCLANRAMIFCSEGRAMT</sequence>
<comment type="subcellular location">
    <subcellularLocation>
        <location evidence="2">Secreted</location>
    </subcellularLocation>
</comment>
<feature type="domain" description="Peptidase M10 serralysin C-terminal" evidence="6">
    <location>
        <begin position="158"/>
        <end position="218"/>
    </location>
</feature>
<dbReference type="InterPro" id="IPR001343">
    <property type="entry name" value="Hemolysn_Ca-bd"/>
</dbReference>
<feature type="region of interest" description="Disordered" evidence="5">
    <location>
        <begin position="318"/>
        <end position="337"/>
    </location>
</feature>
<evidence type="ECO:0000313" key="8">
    <source>
        <dbReference type="Proteomes" id="UP001243846"/>
    </source>
</evidence>
<keyword evidence="4" id="KW-0677">Repeat</keyword>
<dbReference type="Proteomes" id="UP001243846">
    <property type="component" value="Unassembled WGS sequence"/>
</dbReference>
<evidence type="ECO:0000313" key="7">
    <source>
        <dbReference type="EMBL" id="MDN3713189.1"/>
    </source>
</evidence>
<dbReference type="Pfam" id="PF08548">
    <property type="entry name" value="Peptidase_M10_C"/>
    <property type="match status" value="1"/>
</dbReference>
<gene>
    <name evidence="7" type="ORF">QWZ10_18230</name>
</gene>
<protein>
    <submittedName>
        <fullName evidence="7">Calcium-binding protein</fullName>
    </submittedName>
</protein>
<evidence type="ECO:0000256" key="5">
    <source>
        <dbReference type="SAM" id="MobiDB-lite"/>
    </source>
</evidence>
<dbReference type="SUPFAM" id="SSF51120">
    <property type="entry name" value="beta-Roll"/>
    <property type="match status" value="2"/>
</dbReference>
<evidence type="ECO:0000256" key="4">
    <source>
        <dbReference type="ARBA" id="ARBA00022737"/>
    </source>
</evidence>
<proteinExistence type="predicted"/>
<keyword evidence="8" id="KW-1185">Reference proteome</keyword>
<evidence type="ECO:0000256" key="3">
    <source>
        <dbReference type="ARBA" id="ARBA00022525"/>
    </source>
</evidence>